<dbReference type="NCBIfam" id="TIGR00756">
    <property type="entry name" value="PPR"/>
    <property type="match status" value="1"/>
</dbReference>
<gene>
    <name evidence="2" type="ORF">OIU77_026446</name>
</gene>
<accession>A0ABQ9BLM6</accession>
<protein>
    <recommendedName>
        <fullName evidence="4">Pentatricopeptide repeat-containing protein</fullName>
    </recommendedName>
</protein>
<keyword evidence="1" id="KW-0677">Repeat</keyword>
<proteinExistence type="predicted"/>
<dbReference type="Gene3D" id="1.25.40.10">
    <property type="entry name" value="Tetratricopeptide repeat domain"/>
    <property type="match status" value="1"/>
</dbReference>
<reference evidence="2" key="1">
    <citation type="submission" date="2022-10" db="EMBL/GenBank/DDBJ databases">
        <authorList>
            <person name="Hyden B.L."/>
            <person name="Feng K."/>
            <person name="Yates T."/>
            <person name="Jawdy S."/>
            <person name="Smart L.B."/>
            <person name="Muchero W."/>
        </authorList>
    </citation>
    <scope>NUCLEOTIDE SEQUENCE</scope>
    <source>
        <tissue evidence="2">Shoot tip</tissue>
    </source>
</reference>
<sequence>MLMKSCLKCKLEVVRPTLPPTECWLMGFAGLGDFEGGLKVLNAMLTSGHFPRVETFRSLVVGLLKSGNLDGACFVLEEMEKRQMTFCPDDWEALVMESCRGDENGSVGEHVNELVLTMEA</sequence>
<evidence type="ECO:0000313" key="2">
    <source>
        <dbReference type="EMBL" id="KAJ6387880.1"/>
    </source>
</evidence>
<name>A0ABQ9BLM6_9ROSI</name>
<dbReference type="InterPro" id="IPR002885">
    <property type="entry name" value="PPR_rpt"/>
</dbReference>
<dbReference type="Proteomes" id="UP001141253">
    <property type="component" value="Chromosome 3"/>
</dbReference>
<evidence type="ECO:0000313" key="3">
    <source>
        <dbReference type="Proteomes" id="UP001141253"/>
    </source>
</evidence>
<evidence type="ECO:0008006" key="4">
    <source>
        <dbReference type="Google" id="ProtNLM"/>
    </source>
</evidence>
<organism evidence="2 3">
    <name type="scientific">Salix suchowensis</name>
    <dbReference type="NCBI Taxonomy" id="1278906"/>
    <lineage>
        <taxon>Eukaryota</taxon>
        <taxon>Viridiplantae</taxon>
        <taxon>Streptophyta</taxon>
        <taxon>Embryophyta</taxon>
        <taxon>Tracheophyta</taxon>
        <taxon>Spermatophyta</taxon>
        <taxon>Magnoliopsida</taxon>
        <taxon>eudicotyledons</taxon>
        <taxon>Gunneridae</taxon>
        <taxon>Pentapetalae</taxon>
        <taxon>rosids</taxon>
        <taxon>fabids</taxon>
        <taxon>Malpighiales</taxon>
        <taxon>Salicaceae</taxon>
        <taxon>Saliceae</taxon>
        <taxon>Salix</taxon>
    </lineage>
</organism>
<dbReference type="EMBL" id="JAPFFI010000007">
    <property type="protein sequence ID" value="KAJ6387880.1"/>
    <property type="molecule type" value="Genomic_DNA"/>
</dbReference>
<comment type="caution">
    <text evidence="2">The sequence shown here is derived from an EMBL/GenBank/DDBJ whole genome shotgun (WGS) entry which is preliminary data.</text>
</comment>
<keyword evidence="3" id="KW-1185">Reference proteome</keyword>
<dbReference type="InterPro" id="IPR011990">
    <property type="entry name" value="TPR-like_helical_dom_sf"/>
</dbReference>
<dbReference type="Pfam" id="PF01535">
    <property type="entry name" value="PPR"/>
    <property type="match status" value="2"/>
</dbReference>
<reference evidence="2" key="2">
    <citation type="journal article" date="2023" name="Int. J. Mol. Sci.">
        <title>De Novo Assembly and Annotation of 11 Diverse Shrub Willow (Salix) Genomes Reveals Novel Gene Organization in Sex-Linked Regions.</title>
        <authorList>
            <person name="Hyden B."/>
            <person name="Feng K."/>
            <person name="Yates T.B."/>
            <person name="Jawdy S."/>
            <person name="Cereghino C."/>
            <person name="Smart L.B."/>
            <person name="Muchero W."/>
        </authorList>
    </citation>
    <scope>NUCLEOTIDE SEQUENCE</scope>
    <source>
        <tissue evidence="2">Shoot tip</tissue>
    </source>
</reference>
<evidence type="ECO:0000256" key="1">
    <source>
        <dbReference type="ARBA" id="ARBA00022737"/>
    </source>
</evidence>